<feature type="transmembrane region" description="Helical" evidence="6">
    <location>
        <begin position="173"/>
        <end position="191"/>
    </location>
</feature>
<dbReference type="InterPro" id="IPR011701">
    <property type="entry name" value="MFS"/>
</dbReference>
<feature type="transmembrane region" description="Helical" evidence="6">
    <location>
        <begin position="12"/>
        <end position="32"/>
    </location>
</feature>
<evidence type="ECO:0000256" key="2">
    <source>
        <dbReference type="ARBA" id="ARBA00022475"/>
    </source>
</evidence>
<reference evidence="7 8" key="1">
    <citation type="submission" date="2018-08" db="EMBL/GenBank/DDBJ databases">
        <title>Lysinibacillus sp. YLB-03 draft genome sequence.</title>
        <authorList>
            <person name="Yu L."/>
        </authorList>
    </citation>
    <scope>NUCLEOTIDE SEQUENCE [LARGE SCALE GENOMIC DNA]</scope>
    <source>
        <strain evidence="7 8">YLB-03</strain>
    </source>
</reference>
<feature type="transmembrane region" description="Helical" evidence="6">
    <location>
        <begin position="321"/>
        <end position="346"/>
    </location>
</feature>
<dbReference type="Gene3D" id="1.20.1250.20">
    <property type="entry name" value="MFS general substrate transporter like domains"/>
    <property type="match status" value="1"/>
</dbReference>
<dbReference type="PANTHER" id="PTHR23513">
    <property type="entry name" value="INTEGRAL MEMBRANE EFFLUX PROTEIN-RELATED"/>
    <property type="match status" value="1"/>
</dbReference>
<evidence type="ECO:0000256" key="6">
    <source>
        <dbReference type="SAM" id="Phobius"/>
    </source>
</evidence>
<accession>A0A396SE47</accession>
<evidence type="ECO:0000313" key="7">
    <source>
        <dbReference type="EMBL" id="RHW38246.1"/>
    </source>
</evidence>
<gene>
    <name evidence="7" type="ORF">D1B33_05000</name>
</gene>
<keyword evidence="2" id="KW-1003">Cell membrane</keyword>
<keyword evidence="5 6" id="KW-0472">Membrane</keyword>
<evidence type="ECO:0000256" key="3">
    <source>
        <dbReference type="ARBA" id="ARBA00022692"/>
    </source>
</evidence>
<feature type="transmembrane region" description="Helical" evidence="6">
    <location>
        <begin position="113"/>
        <end position="133"/>
    </location>
</feature>
<feature type="transmembrane region" description="Helical" evidence="6">
    <location>
        <begin position="79"/>
        <end position="107"/>
    </location>
</feature>
<evidence type="ECO:0000256" key="1">
    <source>
        <dbReference type="ARBA" id="ARBA00004651"/>
    </source>
</evidence>
<dbReference type="CDD" id="cd06173">
    <property type="entry name" value="MFS_MefA_like"/>
    <property type="match status" value="1"/>
</dbReference>
<protein>
    <submittedName>
        <fullName evidence="7">MFS transporter</fullName>
    </submittedName>
</protein>
<comment type="caution">
    <text evidence="7">The sequence shown here is derived from an EMBL/GenBank/DDBJ whole genome shotgun (WGS) entry which is preliminary data.</text>
</comment>
<evidence type="ECO:0000256" key="4">
    <source>
        <dbReference type="ARBA" id="ARBA00022989"/>
    </source>
</evidence>
<feature type="transmembrane region" description="Helical" evidence="6">
    <location>
        <begin position="263"/>
        <end position="284"/>
    </location>
</feature>
<comment type="subcellular location">
    <subcellularLocation>
        <location evidence="1">Cell membrane</location>
        <topology evidence="1">Multi-pass membrane protein</topology>
    </subcellularLocation>
</comment>
<feature type="transmembrane region" description="Helical" evidence="6">
    <location>
        <begin position="296"/>
        <end position="315"/>
    </location>
</feature>
<keyword evidence="8" id="KW-1185">Reference proteome</keyword>
<dbReference type="OrthoDB" id="9775268at2"/>
<feature type="transmembrane region" description="Helical" evidence="6">
    <location>
        <begin position="229"/>
        <end position="251"/>
    </location>
</feature>
<dbReference type="Pfam" id="PF07690">
    <property type="entry name" value="MFS_1"/>
    <property type="match status" value="1"/>
</dbReference>
<dbReference type="PANTHER" id="PTHR23513:SF6">
    <property type="entry name" value="MAJOR FACILITATOR SUPERFAMILY ASSOCIATED DOMAIN-CONTAINING PROTEIN"/>
    <property type="match status" value="1"/>
</dbReference>
<dbReference type="SUPFAM" id="SSF103473">
    <property type="entry name" value="MFS general substrate transporter"/>
    <property type="match status" value="1"/>
</dbReference>
<dbReference type="AlphaFoldDB" id="A0A396SE47"/>
<evidence type="ECO:0000256" key="5">
    <source>
        <dbReference type="ARBA" id="ARBA00023136"/>
    </source>
</evidence>
<feature type="transmembrane region" description="Helical" evidence="6">
    <location>
        <begin position="145"/>
        <end position="167"/>
    </location>
</feature>
<proteinExistence type="predicted"/>
<keyword evidence="4 6" id="KW-1133">Transmembrane helix</keyword>
<dbReference type="RefSeq" id="WP_118875281.1">
    <property type="nucleotide sequence ID" value="NZ_QWEI01000002.1"/>
</dbReference>
<feature type="transmembrane region" description="Helical" evidence="6">
    <location>
        <begin position="38"/>
        <end position="58"/>
    </location>
</feature>
<dbReference type="Proteomes" id="UP000265692">
    <property type="component" value="Unassembled WGS sequence"/>
</dbReference>
<feature type="transmembrane region" description="Helical" evidence="6">
    <location>
        <begin position="387"/>
        <end position="410"/>
    </location>
</feature>
<keyword evidence="3 6" id="KW-0812">Transmembrane</keyword>
<dbReference type="GO" id="GO:0005886">
    <property type="term" value="C:plasma membrane"/>
    <property type="evidence" value="ECO:0007669"/>
    <property type="project" value="UniProtKB-SubCell"/>
</dbReference>
<name>A0A396SE47_9BACL</name>
<feature type="transmembrane region" description="Helical" evidence="6">
    <location>
        <begin position="358"/>
        <end position="381"/>
    </location>
</feature>
<organism evidence="7 8">
    <name type="scientific">Ureibacillus yapensis</name>
    <dbReference type="NCBI Taxonomy" id="2304605"/>
    <lineage>
        <taxon>Bacteria</taxon>
        <taxon>Bacillati</taxon>
        <taxon>Bacillota</taxon>
        <taxon>Bacilli</taxon>
        <taxon>Bacillales</taxon>
        <taxon>Caryophanaceae</taxon>
        <taxon>Ureibacillus</taxon>
    </lineage>
</organism>
<dbReference type="GO" id="GO:0022857">
    <property type="term" value="F:transmembrane transporter activity"/>
    <property type="evidence" value="ECO:0007669"/>
    <property type="project" value="InterPro"/>
</dbReference>
<sequence>MTEEFKRKRATYHLYTFLFSKMISSLGANVYAFGMSMYILSITGSALSFAANLIFSIVPRMIFSPIAGIVSDRLPKKKIVLIGQGISIFSITGLLLISFSSALSIGAIYATTFFYTIGSTFSTLAFSASIANLVDQERIQRAMSFNQLSISLSGIGGPVIGGMLFGFVSMESFILINVVLYGIAFLLDASMDFDLYSSKTINSIKVESMIQSLQKGMDYIRSKPALSRLLLVVLWLNFFFSAVTVGTNYIFVERLKIEYTSIGFIEAAGAIGMLFSSIYLAVISTIQFPLLFSKRAILGLSILVSGMSLPLFFKFSSLFIFLYYSVVMFLFGSLSVFTNTPIGVMLQKDVEESYRGRILGLIEMMAMGFMPIGSLFFGLLYDLVAAQIVLLICSILLIVITLILLPSSFIRAIYPQNKQKSLPNSAQLEMKR</sequence>
<evidence type="ECO:0000313" key="8">
    <source>
        <dbReference type="Proteomes" id="UP000265692"/>
    </source>
</evidence>
<dbReference type="EMBL" id="QWEI01000002">
    <property type="protein sequence ID" value="RHW38246.1"/>
    <property type="molecule type" value="Genomic_DNA"/>
</dbReference>
<dbReference type="InterPro" id="IPR036259">
    <property type="entry name" value="MFS_trans_sf"/>
</dbReference>